<dbReference type="Gene3D" id="3.30.310.50">
    <property type="entry name" value="Alpha-D-phosphohexomutase, C-terminal domain"/>
    <property type="match status" value="1"/>
</dbReference>
<comment type="similarity">
    <text evidence="3">Belongs to the CTAG/PCC1 family.</text>
</comment>
<dbReference type="GO" id="GO:0005737">
    <property type="term" value="C:cytoplasm"/>
    <property type="evidence" value="ECO:0007669"/>
    <property type="project" value="UniProtKB-SubCell"/>
</dbReference>
<comment type="caution">
    <text evidence="7">The sequence shown here is derived from an EMBL/GenBank/DDBJ whole genome shotgun (WGS) entry which is preliminary data.</text>
</comment>
<dbReference type="GO" id="GO:0000408">
    <property type="term" value="C:EKC/KEOPS complex"/>
    <property type="evidence" value="ECO:0007669"/>
    <property type="project" value="TreeGrafter"/>
</dbReference>
<evidence type="ECO:0000313" key="7">
    <source>
        <dbReference type="EMBL" id="ORX74841.1"/>
    </source>
</evidence>
<keyword evidence="4" id="KW-0963">Cytoplasm</keyword>
<evidence type="ECO:0000313" key="8">
    <source>
        <dbReference type="Proteomes" id="UP000193922"/>
    </source>
</evidence>
<dbReference type="OrthoDB" id="10025739at2759"/>
<dbReference type="InterPro" id="IPR015419">
    <property type="entry name" value="CTAG/Pcc1"/>
</dbReference>
<comment type="subcellular location">
    <subcellularLocation>
        <location evidence="2">Cytoplasm</location>
    </subcellularLocation>
    <subcellularLocation>
        <location evidence="1">Nucleus</location>
    </subcellularLocation>
</comment>
<dbReference type="GO" id="GO:0070525">
    <property type="term" value="P:tRNA threonylcarbamoyladenosine metabolic process"/>
    <property type="evidence" value="ECO:0007669"/>
    <property type="project" value="TreeGrafter"/>
</dbReference>
<dbReference type="GO" id="GO:0008033">
    <property type="term" value="P:tRNA processing"/>
    <property type="evidence" value="ECO:0007669"/>
    <property type="project" value="UniProtKB-KW"/>
</dbReference>
<evidence type="ECO:0000256" key="3">
    <source>
        <dbReference type="ARBA" id="ARBA00007073"/>
    </source>
</evidence>
<gene>
    <name evidence="7" type="ORF">DL89DRAFT_219366</name>
</gene>
<dbReference type="EMBL" id="MCFD01000001">
    <property type="protein sequence ID" value="ORX74841.1"/>
    <property type="molecule type" value="Genomic_DNA"/>
</dbReference>
<keyword evidence="6" id="KW-0539">Nucleus</keyword>
<name>A0A1Y1WMS3_9FUNG</name>
<reference evidence="7 8" key="1">
    <citation type="submission" date="2016-07" db="EMBL/GenBank/DDBJ databases">
        <title>Pervasive Adenine N6-methylation of Active Genes in Fungi.</title>
        <authorList>
            <consortium name="DOE Joint Genome Institute"/>
            <person name="Mondo S.J."/>
            <person name="Dannebaum R.O."/>
            <person name="Kuo R.C."/>
            <person name="Labutti K."/>
            <person name="Haridas S."/>
            <person name="Kuo A."/>
            <person name="Salamov A."/>
            <person name="Ahrendt S.R."/>
            <person name="Lipzen A."/>
            <person name="Sullivan W."/>
            <person name="Andreopoulos W.B."/>
            <person name="Clum A."/>
            <person name="Lindquist E."/>
            <person name="Daum C."/>
            <person name="Ramamoorthy G.K."/>
            <person name="Gryganskyi A."/>
            <person name="Culley D."/>
            <person name="Magnuson J.K."/>
            <person name="James T.Y."/>
            <person name="O'Malley M.A."/>
            <person name="Stajich J.E."/>
            <person name="Spatafora J.W."/>
            <person name="Visel A."/>
            <person name="Grigoriev I.V."/>
        </authorList>
    </citation>
    <scope>NUCLEOTIDE SEQUENCE [LARGE SCALE GENOMIC DNA]</scope>
    <source>
        <strain evidence="7 8">ATCC 12442</strain>
    </source>
</reference>
<keyword evidence="5" id="KW-0819">tRNA processing</keyword>
<dbReference type="PANTHER" id="PTHR31283:SF5">
    <property type="entry name" value="EKC_KEOPS COMPLEX SUBUNIT LAGE3"/>
    <property type="match status" value="1"/>
</dbReference>
<evidence type="ECO:0000256" key="4">
    <source>
        <dbReference type="ARBA" id="ARBA00022490"/>
    </source>
</evidence>
<dbReference type="Proteomes" id="UP000193922">
    <property type="component" value="Unassembled WGS sequence"/>
</dbReference>
<dbReference type="GeneID" id="63801034"/>
<organism evidence="7 8">
    <name type="scientific">Linderina pennispora</name>
    <dbReference type="NCBI Taxonomy" id="61395"/>
    <lineage>
        <taxon>Eukaryota</taxon>
        <taxon>Fungi</taxon>
        <taxon>Fungi incertae sedis</taxon>
        <taxon>Zoopagomycota</taxon>
        <taxon>Kickxellomycotina</taxon>
        <taxon>Kickxellomycetes</taxon>
        <taxon>Kickxellales</taxon>
        <taxon>Kickxellaceae</taxon>
        <taxon>Linderina</taxon>
    </lineage>
</organism>
<keyword evidence="8" id="KW-1185">Reference proteome</keyword>
<dbReference type="Pfam" id="PF09341">
    <property type="entry name" value="Pcc1"/>
    <property type="match status" value="1"/>
</dbReference>
<proteinExistence type="inferred from homology"/>
<dbReference type="PANTHER" id="PTHR31283">
    <property type="entry name" value="EKC/KEOPS COMPLEX SUBUNIT PCC1 FAMILY MEMBER"/>
    <property type="match status" value="1"/>
</dbReference>
<dbReference type="FunFam" id="3.30.310.50:FF:000005">
    <property type="entry name" value="L antigen family member 3"/>
    <property type="match status" value="1"/>
</dbReference>
<evidence type="ECO:0000256" key="6">
    <source>
        <dbReference type="ARBA" id="ARBA00023242"/>
    </source>
</evidence>
<sequence length="66" mass="7201">RLADIAKNSLSVDREINGDKSSRQITTDGSNLVVTFSAETARILRVSVNGFMDSLILVTRTIEAFS</sequence>
<dbReference type="RefSeq" id="XP_040748052.1">
    <property type="nucleotide sequence ID" value="XM_040884386.1"/>
</dbReference>
<evidence type="ECO:0000256" key="5">
    <source>
        <dbReference type="ARBA" id="ARBA00022694"/>
    </source>
</evidence>
<evidence type="ECO:0000256" key="1">
    <source>
        <dbReference type="ARBA" id="ARBA00004123"/>
    </source>
</evidence>
<protein>
    <submittedName>
        <fullName evidence="7">Transcription factor Pcc1</fullName>
    </submittedName>
</protein>
<accession>A0A1Y1WMS3</accession>
<dbReference type="STRING" id="61395.A0A1Y1WMS3"/>
<dbReference type="AlphaFoldDB" id="A0A1Y1WMS3"/>
<dbReference type="GO" id="GO:0005634">
    <property type="term" value="C:nucleus"/>
    <property type="evidence" value="ECO:0007669"/>
    <property type="project" value="UniProtKB-SubCell"/>
</dbReference>
<feature type="non-terminal residue" evidence="7">
    <location>
        <position position="1"/>
    </location>
</feature>
<evidence type="ECO:0000256" key="2">
    <source>
        <dbReference type="ARBA" id="ARBA00004496"/>
    </source>
</evidence>